<dbReference type="InterPro" id="IPR015915">
    <property type="entry name" value="Kelch-typ_b-propeller"/>
</dbReference>
<evidence type="ECO:0000313" key="3">
    <source>
        <dbReference type="Proteomes" id="UP000245207"/>
    </source>
</evidence>
<name>A0A2U1NPA0_ARTAN</name>
<dbReference type="Gene3D" id="2.120.10.80">
    <property type="entry name" value="Kelch-type beta propeller"/>
    <property type="match status" value="1"/>
</dbReference>
<dbReference type="OrthoDB" id="45365at2759"/>
<dbReference type="SMART" id="SM00612">
    <property type="entry name" value="Kelch"/>
    <property type="match status" value="2"/>
</dbReference>
<comment type="caution">
    <text evidence="2">The sequence shown here is derived from an EMBL/GenBank/DDBJ whole genome shotgun (WGS) entry which is preliminary data.</text>
</comment>
<accession>A0A2U1NPA0</accession>
<dbReference type="STRING" id="35608.A0A2U1NPA0"/>
<feature type="compositionally biased region" description="Low complexity" evidence="1">
    <location>
        <begin position="1"/>
        <end position="13"/>
    </location>
</feature>
<organism evidence="2 3">
    <name type="scientific">Artemisia annua</name>
    <name type="common">Sweet wormwood</name>
    <dbReference type="NCBI Taxonomy" id="35608"/>
    <lineage>
        <taxon>Eukaryota</taxon>
        <taxon>Viridiplantae</taxon>
        <taxon>Streptophyta</taxon>
        <taxon>Embryophyta</taxon>
        <taxon>Tracheophyta</taxon>
        <taxon>Spermatophyta</taxon>
        <taxon>Magnoliopsida</taxon>
        <taxon>eudicotyledons</taxon>
        <taxon>Gunneridae</taxon>
        <taxon>Pentapetalae</taxon>
        <taxon>asterids</taxon>
        <taxon>campanulids</taxon>
        <taxon>Asterales</taxon>
        <taxon>Asteraceae</taxon>
        <taxon>Asteroideae</taxon>
        <taxon>Anthemideae</taxon>
        <taxon>Artemisiinae</taxon>
        <taxon>Artemisia</taxon>
    </lineage>
</organism>
<dbReference type="Proteomes" id="UP000245207">
    <property type="component" value="Unassembled WGS sequence"/>
</dbReference>
<dbReference type="PANTHER" id="PTHR47365">
    <property type="entry name" value="PLANT PROTEIN, PUTATIVE-RELATED"/>
    <property type="match status" value="1"/>
</dbReference>
<sequence length="392" mass="43523">MGSLTSPSSSTSPAAENFPRSSPVSVTLTTEITAPRHEIYAIFSYKQHADDVNVSCVMGCYDLSQNTWSHECFVPGIGENHILKGFAMVSVGTSIYIIGGSVHKRVKGGENSTATLIDQSVGVRSLVLRYDVVTKEWFTCAPLMTPRYNFACSVCDNKIYVAGGQSTLEFAMGVSSAEVYDVLVNEWTQLPCMTTVRYKCVGVTYQRKFHVIGGFTSSGNNMPFMDRCSAEVYDVEKGKWDHVNGMWQLDIPPNQIVVIDDNLISSGDCLNVWKGQIETYDRNLNLWYPLEGSRKRDLLSFSCPSFGNGNNGNEGRNIESRERICLTMAPIGTYLYFLAGYRVAGDQSSCCTMSLVHRFDTSATNNQWETFEPTQIDGERELCSHCCVVQLP</sequence>
<dbReference type="SUPFAM" id="SSF117281">
    <property type="entry name" value="Kelch motif"/>
    <property type="match status" value="1"/>
</dbReference>
<gene>
    <name evidence="2" type="ORF">CTI12_AA241740</name>
</gene>
<dbReference type="PANTHER" id="PTHR47365:SF1">
    <property type="entry name" value="F-BOX_KELCH-REPEAT PROTEIN"/>
    <property type="match status" value="1"/>
</dbReference>
<evidence type="ECO:0000256" key="1">
    <source>
        <dbReference type="SAM" id="MobiDB-lite"/>
    </source>
</evidence>
<dbReference type="EMBL" id="PKPP01002426">
    <property type="protein sequence ID" value="PWA75335.1"/>
    <property type="molecule type" value="Genomic_DNA"/>
</dbReference>
<reference evidence="2 3" key="1">
    <citation type="journal article" date="2018" name="Mol. Plant">
        <title>The genome of Artemisia annua provides insight into the evolution of Asteraceae family and artemisinin biosynthesis.</title>
        <authorList>
            <person name="Shen Q."/>
            <person name="Zhang L."/>
            <person name="Liao Z."/>
            <person name="Wang S."/>
            <person name="Yan T."/>
            <person name="Shi P."/>
            <person name="Liu M."/>
            <person name="Fu X."/>
            <person name="Pan Q."/>
            <person name="Wang Y."/>
            <person name="Lv Z."/>
            <person name="Lu X."/>
            <person name="Zhang F."/>
            <person name="Jiang W."/>
            <person name="Ma Y."/>
            <person name="Chen M."/>
            <person name="Hao X."/>
            <person name="Li L."/>
            <person name="Tang Y."/>
            <person name="Lv G."/>
            <person name="Zhou Y."/>
            <person name="Sun X."/>
            <person name="Brodelius P.E."/>
            <person name="Rose J.K.C."/>
            <person name="Tang K."/>
        </authorList>
    </citation>
    <scope>NUCLEOTIDE SEQUENCE [LARGE SCALE GENOMIC DNA]</scope>
    <source>
        <strain evidence="3">cv. Huhao1</strain>
        <tissue evidence="2">Leaf</tissue>
    </source>
</reference>
<dbReference type="Pfam" id="PF01344">
    <property type="entry name" value="Kelch_1"/>
    <property type="match status" value="1"/>
</dbReference>
<dbReference type="AlphaFoldDB" id="A0A2U1NPA0"/>
<feature type="region of interest" description="Disordered" evidence="1">
    <location>
        <begin position="1"/>
        <end position="21"/>
    </location>
</feature>
<evidence type="ECO:0000313" key="2">
    <source>
        <dbReference type="EMBL" id="PWA75335.1"/>
    </source>
</evidence>
<protein>
    <submittedName>
        <fullName evidence="2">Kelch-type beta propeller</fullName>
    </submittedName>
</protein>
<dbReference type="InterPro" id="IPR006652">
    <property type="entry name" value="Kelch_1"/>
</dbReference>
<proteinExistence type="predicted"/>
<keyword evidence="3" id="KW-1185">Reference proteome</keyword>